<comment type="caution">
    <text evidence="2">The sequence shown here is derived from an EMBL/GenBank/DDBJ whole genome shotgun (WGS) entry which is preliminary data.</text>
</comment>
<keyword evidence="3" id="KW-1185">Reference proteome</keyword>
<gene>
    <name evidence="2" type="ORF">R1sor_006380</name>
</gene>
<evidence type="ECO:0008006" key="4">
    <source>
        <dbReference type="Google" id="ProtNLM"/>
    </source>
</evidence>
<feature type="compositionally biased region" description="Basic and acidic residues" evidence="1">
    <location>
        <begin position="98"/>
        <end position="110"/>
    </location>
</feature>
<evidence type="ECO:0000256" key="1">
    <source>
        <dbReference type="SAM" id="MobiDB-lite"/>
    </source>
</evidence>
<dbReference type="Proteomes" id="UP001633002">
    <property type="component" value="Unassembled WGS sequence"/>
</dbReference>
<accession>A0ABD3HQW6</accession>
<dbReference type="EMBL" id="JBJQOH010000003">
    <property type="protein sequence ID" value="KAL3692729.1"/>
    <property type="molecule type" value="Genomic_DNA"/>
</dbReference>
<name>A0ABD3HQW6_9MARC</name>
<protein>
    <recommendedName>
        <fullName evidence="4">Transmembrane protein</fullName>
    </recommendedName>
</protein>
<dbReference type="AlphaFoldDB" id="A0ABD3HQW6"/>
<feature type="region of interest" description="Disordered" evidence="1">
    <location>
        <begin position="78"/>
        <end position="110"/>
    </location>
</feature>
<organism evidence="2 3">
    <name type="scientific">Riccia sorocarpa</name>
    <dbReference type="NCBI Taxonomy" id="122646"/>
    <lineage>
        <taxon>Eukaryota</taxon>
        <taxon>Viridiplantae</taxon>
        <taxon>Streptophyta</taxon>
        <taxon>Embryophyta</taxon>
        <taxon>Marchantiophyta</taxon>
        <taxon>Marchantiopsida</taxon>
        <taxon>Marchantiidae</taxon>
        <taxon>Marchantiales</taxon>
        <taxon>Ricciaceae</taxon>
        <taxon>Riccia</taxon>
    </lineage>
</organism>
<reference evidence="2 3" key="1">
    <citation type="submission" date="2024-09" db="EMBL/GenBank/DDBJ databases">
        <title>Chromosome-scale assembly of Riccia sorocarpa.</title>
        <authorList>
            <person name="Paukszto L."/>
        </authorList>
    </citation>
    <scope>NUCLEOTIDE SEQUENCE [LARGE SCALE GENOMIC DNA]</scope>
    <source>
        <strain evidence="2">LP-2024</strain>
        <tissue evidence="2">Aerial parts of the thallus</tissue>
    </source>
</reference>
<proteinExistence type="predicted"/>
<evidence type="ECO:0000313" key="2">
    <source>
        <dbReference type="EMBL" id="KAL3692729.1"/>
    </source>
</evidence>
<evidence type="ECO:0000313" key="3">
    <source>
        <dbReference type="Proteomes" id="UP001633002"/>
    </source>
</evidence>
<sequence>MFFSHPAESPKAPAESLDGRVDLVVRIAQLDRPVDRARINRTVDPSSAALAVVLIVTSVLVAATKFDRAHTKSITYTRQESAMAEAEGSRKGRGQKRKSPEADQYMEKRDLRWSEEALERERKALAEDQTWKQLAESLLVKQRILLDEKKAWRRSQQNAAEGS</sequence>